<feature type="signal peptide" evidence="1">
    <location>
        <begin position="1"/>
        <end position="20"/>
    </location>
</feature>
<name>A0A371B6V9_9BRAD</name>
<organism evidence="2 3">
    <name type="scientific">Undibacter mobilis</name>
    <dbReference type="NCBI Taxonomy" id="2292256"/>
    <lineage>
        <taxon>Bacteria</taxon>
        <taxon>Pseudomonadati</taxon>
        <taxon>Pseudomonadota</taxon>
        <taxon>Alphaproteobacteria</taxon>
        <taxon>Hyphomicrobiales</taxon>
        <taxon>Nitrobacteraceae</taxon>
        <taxon>Undibacter</taxon>
    </lineage>
</organism>
<dbReference type="RefSeq" id="WP_115515355.1">
    <property type="nucleotide sequence ID" value="NZ_QRGO01000001.1"/>
</dbReference>
<comment type="caution">
    <text evidence="2">The sequence shown here is derived from an EMBL/GenBank/DDBJ whole genome shotgun (WGS) entry which is preliminary data.</text>
</comment>
<evidence type="ECO:0000256" key="1">
    <source>
        <dbReference type="SAM" id="SignalP"/>
    </source>
</evidence>
<protein>
    <recommendedName>
        <fullName evidence="4">DUF4148 domain-containing protein</fullName>
    </recommendedName>
</protein>
<dbReference type="EMBL" id="QRGO01000001">
    <property type="protein sequence ID" value="RDV03329.1"/>
    <property type="molecule type" value="Genomic_DNA"/>
</dbReference>
<reference evidence="3" key="1">
    <citation type="submission" date="2018-08" db="EMBL/GenBank/DDBJ databases">
        <authorList>
            <person name="Kim S.-J."/>
            <person name="Jung G.-Y."/>
        </authorList>
    </citation>
    <scope>NUCLEOTIDE SEQUENCE [LARGE SCALE GENOMIC DNA]</scope>
    <source>
        <strain evidence="3">GY_H</strain>
    </source>
</reference>
<dbReference type="OrthoDB" id="9900475at2"/>
<gene>
    <name evidence="2" type="ORF">DXH78_01225</name>
</gene>
<evidence type="ECO:0000313" key="2">
    <source>
        <dbReference type="EMBL" id="RDV03329.1"/>
    </source>
</evidence>
<sequence>MTKTIIASLIAVGFATSAFASDASEVLHQNVNQPVVAQQTQQLRGTQAYAYAPAHNNASYTSAEQRAFDRATEAALSQ</sequence>
<evidence type="ECO:0008006" key="4">
    <source>
        <dbReference type="Google" id="ProtNLM"/>
    </source>
</evidence>
<accession>A0A371B6V9</accession>
<keyword evidence="1" id="KW-0732">Signal</keyword>
<dbReference type="Proteomes" id="UP000263993">
    <property type="component" value="Unassembled WGS sequence"/>
</dbReference>
<dbReference type="AlphaFoldDB" id="A0A371B6V9"/>
<keyword evidence="3" id="KW-1185">Reference proteome</keyword>
<feature type="chain" id="PRO_5016968071" description="DUF4148 domain-containing protein" evidence="1">
    <location>
        <begin position="21"/>
        <end position="78"/>
    </location>
</feature>
<evidence type="ECO:0000313" key="3">
    <source>
        <dbReference type="Proteomes" id="UP000263993"/>
    </source>
</evidence>
<proteinExistence type="predicted"/>